<dbReference type="InterPro" id="IPR002888">
    <property type="entry name" value="2Fe-2S-bd"/>
</dbReference>
<dbReference type="Gene3D" id="1.10.150.120">
    <property type="entry name" value="[2Fe-2S]-binding domain"/>
    <property type="match status" value="1"/>
</dbReference>
<reference evidence="8" key="1">
    <citation type="submission" date="2016-04" db="EMBL/GenBank/DDBJ databases">
        <authorList>
            <person name="Strapagiel D."/>
            <person name="Borowka P."/>
            <person name="Marciniak B."/>
            <person name="Bakula Z."/>
            <person name="Van Ingen J."/>
            <person name="Safianowska A."/>
            <person name="Dziadek J."/>
            <person name="Jagielski T."/>
        </authorList>
    </citation>
    <scope>NUCLEOTIDE SEQUENCE [LARGE SCALE GENOMIC DNA]</scope>
    <source>
        <strain evidence="8">1010001458</strain>
    </source>
</reference>
<dbReference type="InterPro" id="IPR036010">
    <property type="entry name" value="2Fe-2S_ferredoxin-like_sf"/>
</dbReference>
<evidence type="ECO:0000259" key="6">
    <source>
        <dbReference type="PROSITE" id="PS51085"/>
    </source>
</evidence>
<organism evidence="7 8">
    <name type="scientific">Mycobacterium ostraviense</name>
    <dbReference type="NCBI Taxonomy" id="2738409"/>
    <lineage>
        <taxon>Bacteria</taxon>
        <taxon>Bacillati</taxon>
        <taxon>Actinomycetota</taxon>
        <taxon>Actinomycetes</taxon>
        <taxon>Mycobacteriales</taxon>
        <taxon>Mycobacteriaceae</taxon>
        <taxon>Mycobacterium</taxon>
    </lineage>
</organism>
<evidence type="ECO:0000256" key="1">
    <source>
        <dbReference type="ARBA" id="ARBA00022714"/>
    </source>
</evidence>
<evidence type="ECO:0000313" key="8">
    <source>
        <dbReference type="Proteomes" id="UP000077342"/>
    </source>
</evidence>
<evidence type="ECO:0000313" key="7">
    <source>
        <dbReference type="EMBL" id="KZS62678.1"/>
    </source>
</evidence>
<dbReference type="InterPro" id="IPR012675">
    <property type="entry name" value="Beta-grasp_dom_sf"/>
</dbReference>
<evidence type="ECO:0000256" key="4">
    <source>
        <dbReference type="ARBA" id="ARBA00023004"/>
    </source>
</evidence>
<keyword evidence="3" id="KW-0560">Oxidoreductase</keyword>
<evidence type="ECO:0000256" key="2">
    <source>
        <dbReference type="ARBA" id="ARBA00022723"/>
    </source>
</evidence>
<dbReference type="PANTHER" id="PTHR44379">
    <property type="entry name" value="OXIDOREDUCTASE WITH IRON-SULFUR SUBUNIT"/>
    <property type="match status" value="1"/>
</dbReference>
<dbReference type="Gene3D" id="3.10.20.30">
    <property type="match status" value="1"/>
</dbReference>
<name>A0A164AP73_9MYCO</name>
<protein>
    <submittedName>
        <fullName evidence="7">Carbon monoxide dehydrogenase</fullName>
    </submittedName>
</protein>
<keyword evidence="4" id="KW-0408">Iron</keyword>
<dbReference type="InterPro" id="IPR006058">
    <property type="entry name" value="2Fe2S_fd_BS"/>
</dbReference>
<dbReference type="EMBL" id="LWCI01000104">
    <property type="protein sequence ID" value="KZS62678.1"/>
    <property type="molecule type" value="Genomic_DNA"/>
</dbReference>
<gene>
    <name evidence="7" type="ORF">A4G28_24950</name>
</gene>
<dbReference type="Pfam" id="PF00111">
    <property type="entry name" value="Fer2"/>
    <property type="match status" value="1"/>
</dbReference>
<keyword evidence="1" id="KW-0001">2Fe-2S</keyword>
<accession>A0A164AP73</accession>
<dbReference type="AlphaFoldDB" id="A0A164AP73"/>
<dbReference type="InterPro" id="IPR001041">
    <property type="entry name" value="2Fe-2S_ferredoxin-type"/>
</dbReference>
<keyword evidence="2" id="KW-0479">Metal-binding</keyword>
<sequence length="168" mass="16847">MNDVEPPGTVRFTVNGAPAEVSVAAHDRLVDVLRGPLGLTGAAIGCDTAVCGACTVLLDGCAVKSCTVLAVQAADTDVVTVEGLATPDSLHALQAAFLRHGAVQCGYCTAGMIMAAVDLVTRHGASLDAATIRDGICGNLCRCTGYRGIVGAIAEAAAEMAADHGPAR</sequence>
<dbReference type="PROSITE" id="PS51085">
    <property type="entry name" value="2FE2S_FER_2"/>
    <property type="match status" value="1"/>
</dbReference>
<comment type="caution">
    <text evidence="7">The sequence shown here is derived from an EMBL/GenBank/DDBJ whole genome shotgun (WGS) entry which is preliminary data.</text>
</comment>
<dbReference type="GO" id="GO:0016491">
    <property type="term" value="F:oxidoreductase activity"/>
    <property type="evidence" value="ECO:0007669"/>
    <property type="project" value="UniProtKB-KW"/>
</dbReference>
<dbReference type="Proteomes" id="UP000077342">
    <property type="component" value="Unassembled WGS sequence"/>
</dbReference>
<dbReference type="GO" id="GO:0051537">
    <property type="term" value="F:2 iron, 2 sulfur cluster binding"/>
    <property type="evidence" value="ECO:0007669"/>
    <property type="project" value="UniProtKB-KW"/>
</dbReference>
<dbReference type="RefSeq" id="WP_075510587.1">
    <property type="nucleotide sequence ID" value="NZ_CP089224.1"/>
</dbReference>
<dbReference type="SUPFAM" id="SSF54292">
    <property type="entry name" value="2Fe-2S ferredoxin-like"/>
    <property type="match status" value="1"/>
</dbReference>
<keyword evidence="8" id="KW-1185">Reference proteome</keyword>
<dbReference type="SUPFAM" id="SSF47741">
    <property type="entry name" value="CO dehydrogenase ISP C-domain like"/>
    <property type="match status" value="1"/>
</dbReference>
<evidence type="ECO:0000256" key="3">
    <source>
        <dbReference type="ARBA" id="ARBA00023002"/>
    </source>
</evidence>
<dbReference type="Pfam" id="PF01799">
    <property type="entry name" value="Fer2_2"/>
    <property type="match status" value="1"/>
</dbReference>
<dbReference type="InterPro" id="IPR051452">
    <property type="entry name" value="Diverse_Oxidoreductases"/>
</dbReference>
<evidence type="ECO:0000256" key="5">
    <source>
        <dbReference type="ARBA" id="ARBA00023014"/>
    </source>
</evidence>
<dbReference type="GO" id="GO:0046872">
    <property type="term" value="F:metal ion binding"/>
    <property type="evidence" value="ECO:0007669"/>
    <property type="project" value="UniProtKB-KW"/>
</dbReference>
<keyword evidence="5" id="KW-0411">Iron-sulfur</keyword>
<proteinExistence type="predicted"/>
<dbReference type="InterPro" id="IPR036884">
    <property type="entry name" value="2Fe-2S-bd_dom_sf"/>
</dbReference>
<feature type="domain" description="2Fe-2S ferredoxin-type" evidence="6">
    <location>
        <begin position="8"/>
        <end position="84"/>
    </location>
</feature>
<dbReference type="PANTHER" id="PTHR44379:SF5">
    <property type="entry name" value="OXIDOREDUCTASE WITH IRON-SULFUR SUBUNIT"/>
    <property type="match status" value="1"/>
</dbReference>
<dbReference type="PROSITE" id="PS00197">
    <property type="entry name" value="2FE2S_FER_1"/>
    <property type="match status" value="1"/>
</dbReference>